<dbReference type="GO" id="GO:0003729">
    <property type="term" value="F:mRNA binding"/>
    <property type="evidence" value="ECO:0007669"/>
    <property type="project" value="InterPro"/>
</dbReference>
<protein>
    <recommendedName>
        <fullName evidence="6">C3H1-type domain-containing protein</fullName>
    </recommendedName>
</protein>
<dbReference type="GeneID" id="17289401"/>
<keyword evidence="9" id="KW-1185">Reference proteome</keyword>
<evidence type="ECO:0000256" key="5">
    <source>
        <dbReference type="PROSITE-ProRule" id="PRU00723"/>
    </source>
</evidence>
<dbReference type="PROSITE" id="PS50103">
    <property type="entry name" value="ZF_C3H1"/>
    <property type="match status" value="2"/>
</dbReference>
<feature type="non-terminal residue" evidence="7">
    <location>
        <position position="1"/>
    </location>
</feature>
<dbReference type="FunFam" id="4.10.1000.10:FF:000003">
    <property type="entry name" value="Zinc finger CCCH domain-containing protein"/>
    <property type="match status" value="1"/>
</dbReference>
<evidence type="ECO:0000256" key="2">
    <source>
        <dbReference type="ARBA" id="ARBA00022737"/>
    </source>
</evidence>
<reference evidence="8" key="3">
    <citation type="submission" date="2015-06" db="UniProtKB">
        <authorList>
            <consortium name="EnsemblProtists"/>
        </authorList>
    </citation>
    <scope>IDENTIFICATION</scope>
</reference>
<dbReference type="eggNOG" id="KOG1677">
    <property type="taxonomic scope" value="Eukaryota"/>
</dbReference>
<dbReference type="InterPro" id="IPR000571">
    <property type="entry name" value="Znf_CCCH"/>
</dbReference>
<dbReference type="PaxDb" id="55529-EKX32664"/>
<dbReference type="Pfam" id="PF00642">
    <property type="entry name" value="zf-CCCH"/>
    <property type="match status" value="2"/>
</dbReference>
<dbReference type="GO" id="GO:0010468">
    <property type="term" value="P:regulation of gene expression"/>
    <property type="evidence" value="ECO:0007669"/>
    <property type="project" value="UniProtKB-ARBA"/>
</dbReference>
<dbReference type="KEGG" id="gtt:GUITHDRAFT_55757"/>
<keyword evidence="4 5" id="KW-0862">Zinc</keyword>
<dbReference type="InterPro" id="IPR045877">
    <property type="entry name" value="ZFP36-like"/>
</dbReference>
<dbReference type="SMART" id="SM00356">
    <property type="entry name" value="ZnF_C3H1"/>
    <property type="match status" value="2"/>
</dbReference>
<evidence type="ECO:0000256" key="1">
    <source>
        <dbReference type="ARBA" id="ARBA00022723"/>
    </source>
</evidence>
<accession>L1I9T4</accession>
<organism evidence="7">
    <name type="scientific">Guillardia theta (strain CCMP2712)</name>
    <name type="common">Cryptophyte</name>
    <dbReference type="NCBI Taxonomy" id="905079"/>
    <lineage>
        <taxon>Eukaryota</taxon>
        <taxon>Cryptophyceae</taxon>
        <taxon>Pyrenomonadales</taxon>
        <taxon>Geminigeraceae</taxon>
        <taxon>Guillardia</taxon>
    </lineage>
</organism>
<evidence type="ECO:0000256" key="4">
    <source>
        <dbReference type="ARBA" id="ARBA00022833"/>
    </source>
</evidence>
<dbReference type="SUPFAM" id="SSF90229">
    <property type="entry name" value="CCCH zinc finger"/>
    <property type="match status" value="2"/>
</dbReference>
<feature type="non-terminal residue" evidence="7">
    <location>
        <position position="66"/>
    </location>
</feature>
<dbReference type="InterPro" id="IPR036855">
    <property type="entry name" value="Znf_CCCH_sf"/>
</dbReference>
<gene>
    <name evidence="7" type="ORF">GUITHDRAFT_55757</name>
</gene>
<feature type="domain" description="C3H1-type" evidence="6">
    <location>
        <begin position="1"/>
        <end position="27"/>
    </location>
</feature>
<keyword evidence="2" id="KW-0677">Repeat</keyword>
<reference evidence="7 9" key="1">
    <citation type="journal article" date="2012" name="Nature">
        <title>Algal genomes reveal evolutionary mosaicism and the fate of nucleomorphs.</title>
        <authorList>
            <consortium name="DOE Joint Genome Institute"/>
            <person name="Curtis B.A."/>
            <person name="Tanifuji G."/>
            <person name="Burki F."/>
            <person name="Gruber A."/>
            <person name="Irimia M."/>
            <person name="Maruyama S."/>
            <person name="Arias M.C."/>
            <person name="Ball S.G."/>
            <person name="Gile G.H."/>
            <person name="Hirakawa Y."/>
            <person name="Hopkins J.F."/>
            <person name="Kuo A."/>
            <person name="Rensing S.A."/>
            <person name="Schmutz J."/>
            <person name="Symeonidi A."/>
            <person name="Elias M."/>
            <person name="Eveleigh R.J."/>
            <person name="Herman E.K."/>
            <person name="Klute M.J."/>
            <person name="Nakayama T."/>
            <person name="Obornik M."/>
            <person name="Reyes-Prieto A."/>
            <person name="Armbrust E.V."/>
            <person name="Aves S.J."/>
            <person name="Beiko R.G."/>
            <person name="Coutinho P."/>
            <person name="Dacks J.B."/>
            <person name="Durnford D.G."/>
            <person name="Fast N.M."/>
            <person name="Green B.R."/>
            <person name="Grisdale C.J."/>
            <person name="Hempel F."/>
            <person name="Henrissat B."/>
            <person name="Hoppner M.P."/>
            <person name="Ishida K."/>
            <person name="Kim E."/>
            <person name="Koreny L."/>
            <person name="Kroth P.G."/>
            <person name="Liu Y."/>
            <person name="Malik S.B."/>
            <person name="Maier U.G."/>
            <person name="McRose D."/>
            <person name="Mock T."/>
            <person name="Neilson J.A."/>
            <person name="Onodera N.T."/>
            <person name="Poole A.M."/>
            <person name="Pritham E.J."/>
            <person name="Richards T.A."/>
            <person name="Rocap G."/>
            <person name="Roy S.W."/>
            <person name="Sarai C."/>
            <person name="Schaack S."/>
            <person name="Shirato S."/>
            <person name="Slamovits C.H."/>
            <person name="Spencer D.F."/>
            <person name="Suzuki S."/>
            <person name="Worden A.Z."/>
            <person name="Zauner S."/>
            <person name="Barry K."/>
            <person name="Bell C."/>
            <person name="Bharti A.K."/>
            <person name="Crow J.A."/>
            <person name="Grimwood J."/>
            <person name="Kramer R."/>
            <person name="Lindquist E."/>
            <person name="Lucas S."/>
            <person name="Salamov A."/>
            <person name="McFadden G.I."/>
            <person name="Lane C.E."/>
            <person name="Keeling P.J."/>
            <person name="Gray M.W."/>
            <person name="Grigoriev I.V."/>
            <person name="Archibald J.M."/>
        </authorList>
    </citation>
    <scope>NUCLEOTIDE SEQUENCE</scope>
    <source>
        <strain evidence="7 9">CCMP2712</strain>
    </source>
</reference>
<keyword evidence="1 5" id="KW-0479">Metal-binding</keyword>
<evidence type="ECO:0000256" key="3">
    <source>
        <dbReference type="ARBA" id="ARBA00022771"/>
    </source>
</evidence>
<dbReference type="GO" id="GO:0008270">
    <property type="term" value="F:zinc ion binding"/>
    <property type="evidence" value="ECO:0007669"/>
    <property type="project" value="UniProtKB-KW"/>
</dbReference>
<dbReference type="Gene3D" id="4.10.1000.10">
    <property type="entry name" value="Zinc finger, CCCH-type"/>
    <property type="match status" value="2"/>
</dbReference>
<dbReference type="RefSeq" id="XP_005819644.1">
    <property type="nucleotide sequence ID" value="XM_005819587.1"/>
</dbReference>
<dbReference type="Proteomes" id="UP000011087">
    <property type="component" value="Unassembled WGS sequence"/>
</dbReference>
<reference evidence="9" key="2">
    <citation type="submission" date="2012-11" db="EMBL/GenBank/DDBJ databases">
        <authorList>
            <person name="Kuo A."/>
            <person name="Curtis B.A."/>
            <person name="Tanifuji G."/>
            <person name="Burki F."/>
            <person name="Gruber A."/>
            <person name="Irimia M."/>
            <person name="Maruyama S."/>
            <person name="Arias M.C."/>
            <person name="Ball S.G."/>
            <person name="Gile G.H."/>
            <person name="Hirakawa Y."/>
            <person name="Hopkins J.F."/>
            <person name="Rensing S.A."/>
            <person name="Schmutz J."/>
            <person name="Symeonidi A."/>
            <person name="Elias M."/>
            <person name="Eveleigh R.J."/>
            <person name="Herman E.K."/>
            <person name="Klute M.J."/>
            <person name="Nakayama T."/>
            <person name="Obornik M."/>
            <person name="Reyes-Prieto A."/>
            <person name="Armbrust E.V."/>
            <person name="Aves S.J."/>
            <person name="Beiko R.G."/>
            <person name="Coutinho P."/>
            <person name="Dacks J.B."/>
            <person name="Durnford D.G."/>
            <person name="Fast N.M."/>
            <person name="Green B.R."/>
            <person name="Grisdale C."/>
            <person name="Hempe F."/>
            <person name="Henrissat B."/>
            <person name="Hoppner M.P."/>
            <person name="Ishida K.-I."/>
            <person name="Kim E."/>
            <person name="Koreny L."/>
            <person name="Kroth P.G."/>
            <person name="Liu Y."/>
            <person name="Malik S.-B."/>
            <person name="Maier U.G."/>
            <person name="McRose D."/>
            <person name="Mock T."/>
            <person name="Neilson J.A."/>
            <person name="Onodera N.T."/>
            <person name="Poole A.M."/>
            <person name="Pritham E.J."/>
            <person name="Richards T.A."/>
            <person name="Rocap G."/>
            <person name="Roy S.W."/>
            <person name="Sarai C."/>
            <person name="Schaack S."/>
            <person name="Shirato S."/>
            <person name="Slamovits C.H."/>
            <person name="Spencer D.F."/>
            <person name="Suzuki S."/>
            <person name="Worden A.Z."/>
            <person name="Zauner S."/>
            <person name="Barry K."/>
            <person name="Bell C."/>
            <person name="Bharti A.K."/>
            <person name="Crow J.A."/>
            <person name="Grimwood J."/>
            <person name="Kramer R."/>
            <person name="Lindquist E."/>
            <person name="Lucas S."/>
            <person name="Salamov A."/>
            <person name="McFadden G.I."/>
            <person name="Lane C.E."/>
            <person name="Keeling P.J."/>
            <person name="Gray M.W."/>
            <person name="Grigoriev I.V."/>
            <person name="Archibald J.M."/>
        </authorList>
    </citation>
    <scope>NUCLEOTIDE SEQUENCE</scope>
    <source>
        <strain evidence="9">CCMP2712</strain>
    </source>
</reference>
<dbReference type="OrthoDB" id="410307at2759"/>
<dbReference type="AlphaFoldDB" id="L1I9T4"/>
<dbReference type="EMBL" id="JH993177">
    <property type="protein sequence ID" value="EKX32664.1"/>
    <property type="molecule type" value="Genomic_DNA"/>
</dbReference>
<evidence type="ECO:0000313" key="9">
    <source>
        <dbReference type="Proteomes" id="UP000011087"/>
    </source>
</evidence>
<evidence type="ECO:0000313" key="8">
    <source>
        <dbReference type="EnsemblProtists" id="EKX32664"/>
    </source>
</evidence>
<feature type="zinc finger region" description="C3H1-type" evidence="5">
    <location>
        <begin position="40"/>
        <end position="66"/>
    </location>
</feature>
<sequence>KTRLCTKWQTTGSCPYADRCNFAHGDQELQKVCHGRMHAKSVTGICMNWQQNNGHCSYGARCNFAH</sequence>
<name>L1I9T4_GUITC</name>
<dbReference type="PANTHER" id="PTHR12547">
    <property type="entry name" value="CCCH ZINC FINGER/TIS11-RELATED"/>
    <property type="match status" value="1"/>
</dbReference>
<dbReference type="STRING" id="905079.L1I9T4"/>
<dbReference type="EnsemblProtists" id="EKX32664">
    <property type="protein sequence ID" value="EKX32664"/>
    <property type="gene ID" value="GUITHDRAFT_55757"/>
</dbReference>
<dbReference type="GO" id="GO:0051252">
    <property type="term" value="P:regulation of RNA metabolic process"/>
    <property type="evidence" value="ECO:0007669"/>
    <property type="project" value="UniProtKB-ARBA"/>
</dbReference>
<feature type="domain" description="C3H1-type" evidence="6">
    <location>
        <begin position="40"/>
        <end position="66"/>
    </location>
</feature>
<evidence type="ECO:0000259" key="6">
    <source>
        <dbReference type="PROSITE" id="PS50103"/>
    </source>
</evidence>
<dbReference type="HOGENOM" id="CLU_194958_0_0_1"/>
<feature type="zinc finger region" description="C3H1-type" evidence="5">
    <location>
        <begin position="1"/>
        <end position="27"/>
    </location>
</feature>
<proteinExistence type="predicted"/>
<keyword evidence="3 5" id="KW-0863">Zinc-finger</keyword>
<evidence type="ECO:0000313" key="7">
    <source>
        <dbReference type="EMBL" id="EKX32664.1"/>
    </source>
</evidence>